<dbReference type="CDD" id="cd02440">
    <property type="entry name" value="AdoMet_MTases"/>
    <property type="match status" value="1"/>
</dbReference>
<comment type="caution">
    <text evidence="5">The sequence shown here is derived from an EMBL/GenBank/DDBJ whole genome shotgun (WGS) entry which is preliminary data.</text>
</comment>
<keyword evidence="6" id="KW-1185">Reference proteome</keyword>
<dbReference type="PANTHER" id="PTHR44942">
    <property type="entry name" value="METHYLTRANSF_11 DOMAIN-CONTAINING PROTEIN"/>
    <property type="match status" value="1"/>
</dbReference>
<dbReference type="Gene3D" id="3.40.50.150">
    <property type="entry name" value="Vaccinia Virus protein VP39"/>
    <property type="match status" value="1"/>
</dbReference>
<organism evidence="5 6">
    <name type="scientific">Tenggerimyces flavus</name>
    <dbReference type="NCBI Taxonomy" id="1708749"/>
    <lineage>
        <taxon>Bacteria</taxon>
        <taxon>Bacillati</taxon>
        <taxon>Actinomycetota</taxon>
        <taxon>Actinomycetes</taxon>
        <taxon>Propionibacteriales</taxon>
        <taxon>Nocardioidaceae</taxon>
        <taxon>Tenggerimyces</taxon>
    </lineage>
</organism>
<name>A0ABV7Y9C6_9ACTN</name>
<keyword evidence="2 5" id="KW-0489">Methyltransferase</keyword>
<evidence type="ECO:0000256" key="2">
    <source>
        <dbReference type="ARBA" id="ARBA00022603"/>
    </source>
</evidence>
<dbReference type="Proteomes" id="UP001595699">
    <property type="component" value="Unassembled WGS sequence"/>
</dbReference>
<comment type="similarity">
    <text evidence="1">Belongs to the methyltransferase superfamily.</text>
</comment>
<protein>
    <submittedName>
        <fullName evidence="5">Class I SAM-dependent methyltransferase</fullName>
        <ecNumber evidence="5">2.1.1.-</ecNumber>
    </submittedName>
</protein>
<dbReference type="PANTHER" id="PTHR44942:SF4">
    <property type="entry name" value="METHYLTRANSFERASE TYPE 11 DOMAIN-CONTAINING PROTEIN"/>
    <property type="match status" value="1"/>
</dbReference>
<evidence type="ECO:0000313" key="6">
    <source>
        <dbReference type="Proteomes" id="UP001595699"/>
    </source>
</evidence>
<proteinExistence type="inferred from homology"/>
<dbReference type="GO" id="GO:0008168">
    <property type="term" value="F:methyltransferase activity"/>
    <property type="evidence" value="ECO:0007669"/>
    <property type="project" value="UniProtKB-KW"/>
</dbReference>
<dbReference type="InterPro" id="IPR051052">
    <property type="entry name" value="Diverse_substrate_MTase"/>
</dbReference>
<keyword evidence="3 5" id="KW-0808">Transferase</keyword>
<sequence>MDESVRRRQGRSFGSVADVYERSRPGYPEAAVRWLVGTDGPARVVDLAAGTGRLTEQLVNLGHFVVAVEPSAQMIDKLTRRIRRGVAAVQANAEAIPLRTARSDALVVGQAFHWFDTGPALHEIARVVKTGGMFGLVWNIRDESVPWVRRLSTILSTGGDNSEGLVEAVDDSRLFRDIEVAEFRLWQQLDKDSLLALASSRSYVATLPPGDRQEILAKVGRLYDVTARQPDGLVMPYKTMCYRAEVR</sequence>
<dbReference type="InterPro" id="IPR029063">
    <property type="entry name" value="SAM-dependent_MTases_sf"/>
</dbReference>
<dbReference type="EMBL" id="JBHRZH010000009">
    <property type="protein sequence ID" value="MFC3761467.1"/>
    <property type="molecule type" value="Genomic_DNA"/>
</dbReference>
<dbReference type="GO" id="GO:0032259">
    <property type="term" value="P:methylation"/>
    <property type="evidence" value="ECO:0007669"/>
    <property type="project" value="UniProtKB-KW"/>
</dbReference>
<dbReference type="EC" id="2.1.1.-" evidence="5"/>
<evidence type="ECO:0000259" key="4">
    <source>
        <dbReference type="Pfam" id="PF08241"/>
    </source>
</evidence>
<evidence type="ECO:0000256" key="3">
    <source>
        <dbReference type="ARBA" id="ARBA00022679"/>
    </source>
</evidence>
<accession>A0ABV7Y9C6</accession>
<reference evidence="6" key="1">
    <citation type="journal article" date="2019" name="Int. J. Syst. Evol. Microbiol.">
        <title>The Global Catalogue of Microorganisms (GCM) 10K type strain sequencing project: providing services to taxonomists for standard genome sequencing and annotation.</title>
        <authorList>
            <consortium name="The Broad Institute Genomics Platform"/>
            <consortium name="The Broad Institute Genome Sequencing Center for Infectious Disease"/>
            <person name="Wu L."/>
            <person name="Ma J."/>
        </authorList>
    </citation>
    <scope>NUCLEOTIDE SEQUENCE [LARGE SCALE GENOMIC DNA]</scope>
    <source>
        <strain evidence="6">CGMCC 4.7241</strain>
    </source>
</reference>
<evidence type="ECO:0000313" key="5">
    <source>
        <dbReference type="EMBL" id="MFC3761467.1"/>
    </source>
</evidence>
<dbReference type="SUPFAM" id="SSF53335">
    <property type="entry name" value="S-adenosyl-L-methionine-dependent methyltransferases"/>
    <property type="match status" value="1"/>
</dbReference>
<evidence type="ECO:0000256" key="1">
    <source>
        <dbReference type="ARBA" id="ARBA00008361"/>
    </source>
</evidence>
<gene>
    <name evidence="5" type="ORF">ACFOUW_11510</name>
</gene>
<feature type="domain" description="Methyltransferase type 11" evidence="4">
    <location>
        <begin position="45"/>
        <end position="134"/>
    </location>
</feature>
<dbReference type="InterPro" id="IPR013216">
    <property type="entry name" value="Methyltransf_11"/>
</dbReference>
<dbReference type="RefSeq" id="WP_205113884.1">
    <property type="nucleotide sequence ID" value="NZ_JAFBCM010000001.1"/>
</dbReference>
<dbReference type="Pfam" id="PF08241">
    <property type="entry name" value="Methyltransf_11"/>
    <property type="match status" value="1"/>
</dbReference>